<dbReference type="OrthoDB" id="5825925at2759"/>
<dbReference type="InParanoid" id="G0M9I8"/>
<evidence type="ECO:0000313" key="3">
    <source>
        <dbReference type="EMBL" id="EGT30680.1"/>
    </source>
</evidence>
<protein>
    <submittedName>
        <fullName evidence="3">Uncharacterized protein</fullName>
    </submittedName>
</protein>
<dbReference type="PANTHER" id="PTHR31006:SF5">
    <property type="entry name" value="PROTEIN CBG09232"/>
    <property type="match status" value="1"/>
</dbReference>
<gene>
    <name evidence="3" type="ORF">CAEBREN_25123</name>
</gene>
<name>G0M9I8_CAEBE</name>
<evidence type="ECO:0000259" key="1">
    <source>
        <dbReference type="Pfam" id="PF00646"/>
    </source>
</evidence>
<dbReference type="InterPro" id="IPR042317">
    <property type="entry name" value="She-1-like"/>
</dbReference>
<proteinExistence type="predicted"/>
<dbReference type="HOGENOM" id="CLU_055882_0_0_1"/>
<evidence type="ECO:0000259" key="2">
    <source>
        <dbReference type="Pfam" id="PF01827"/>
    </source>
</evidence>
<dbReference type="EMBL" id="GL379787">
    <property type="protein sequence ID" value="EGT30680.1"/>
    <property type="molecule type" value="Genomic_DNA"/>
</dbReference>
<evidence type="ECO:0000313" key="4">
    <source>
        <dbReference type="Proteomes" id="UP000008068"/>
    </source>
</evidence>
<organism evidence="4">
    <name type="scientific">Caenorhabditis brenneri</name>
    <name type="common">Nematode worm</name>
    <dbReference type="NCBI Taxonomy" id="135651"/>
    <lineage>
        <taxon>Eukaryota</taxon>
        <taxon>Metazoa</taxon>
        <taxon>Ecdysozoa</taxon>
        <taxon>Nematoda</taxon>
        <taxon>Chromadorea</taxon>
        <taxon>Rhabditida</taxon>
        <taxon>Rhabditina</taxon>
        <taxon>Rhabditomorpha</taxon>
        <taxon>Rhabditoidea</taxon>
        <taxon>Rhabditidae</taxon>
        <taxon>Peloderinae</taxon>
        <taxon>Caenorhabditis</taxon>
    </lineage>
</organism>
<dbReference type="InterPro" id="IPR001810">
    <property type="entry name" value="F-box_dom"/>
</dbReference>
<sequence>MEFDIPKARPIWQELPEHFKINVIKMLPYVSRCKLRMCSQADKETVDKTEMRIKTITLKCQTNFRVNIKIRPALPDDDIFFERDFFATSSSLVRIFSNPIIKVRRLIMEFILIPELVLELMRANLKNIKVDQIFMKNLCHGDGRSGLKDSFLDLLSHLEVKTMIVSGRCLPKNFEKLVAMDQWKKAKGVYFANENQFEIRHFLHLNSLRLWLKRLSIEEANVLIENFINKESFEHRSTFFQINTAQKMEPDVILPGCDNYWKKELVDMNENNYELIRVQNFKMAHSEDLIFVVKATETMLAGSLCRPSFVHDDFMDSPLI</sequence>
<dbReference type="Pfam" id="PF00646">
    <property type="entry name" value="F-box"/>
    <property type="match status" value="1"/>
</dbReference>
<dbReference type="Pfam" id="PF01827">
    <property type="entry name" value="FTH"/>
    <property type="match status" value="1"/>
</dbReference>
<dbReference type="Proteomes" id="UP000008068">
    <property type="component" value="Unassembled WGS sequence"/>
</dbReference>
<reference evidence="4" key="1">
    <citation type="submission" date="2011-07" db="EMBL/GenBank/DDBJ databases">
        <authorList>
            <consortium name="Caenorhabditis brenneri Sequencing and Analysis Consortium"/>
            <person name="Wilson R.K."/>
        </authorList>
    </citation>
    <scope>NUCLEOTIDE SEQUENCE [LARGE SCALE GENOMIC DNA]</scope>
    <source>
        <strain evidence="4">PB2801</strain>
    </source>
</reference>
<dbReference type="PANTHER" id="PTHR31006">
    <property type="entry name" value="F-BOX DOMAIN-CONTAINING PROTEIN-RELATED-RELATED"/>
    <property type="match status" value="1"/>
</dbReference>
<dbReference type="eggNOG" id="ENOG502THZX">
    <property type="taxonomic scope" value="Eukaryota"/>
</dbReference>
<dbReference type="InterPro" id="IPR002900">
    <property type="entry name" value="DUF38/FTH_CAE_spp"/>
</dbReference>
<accession>G0M9I8</accession>
<dbReference type="AlphaFoldDB" id="G0M9I8"/>
<dbReference type="OMA" id="YFANENQ"/>
<feature type="domain" description="F-box" evidence="1">
    <location>
        <begin position="12"/>
        <end position="49"/>
    </location>
</feature>
<keyword evidence="4" id="KW-1185">Reference proteome</keyword>
<feature type="domain" description="DUF38" evidence="2">
    <location>
        <begin position="161"/>
        <end position="245"/>
    </location>
</feature>